<dbReference type="Pfam" id="PF16371">
    <property type="entry name" value="MetallophosN"/>
    <property type="match status" value="1"/>
</dbReference>
<dbReference type="InterPro" id="IPR032285">
    <property type="entry name" value="Metallophos_N"/>
</dbReference>
<protein>
    <submittedName>
        <fullName evidence="5">Calcineurin-like phosphoesterase</fullName>
    </submittedName>
</protein>
<keyword evidence="1" id="KW-0732">Signal</keyword>
<feature type="chain" id="PRO_5012454578" evidence="1">
    <location>
        <begin position="26"/>
        <end position="501"/>
    </location>
</feature>
<name>A0A1M5DXU0_9BACT</name>
<reference evidence="5 6" key="1">
    <citation type="submission" date="2016-11" db="EMBL/GenBank/DDBJ databases">
        <authorList>
            <person name="Jaros S."/>
            <person name="Januszkiewicz K."/>
            <person name="Wedrychowicz H."/>
        </authorList>
    </citation>
    <scope>NUCLEOTIDE SEQUENCE [LARGE SCALE GENOMIC DNA]</scope>
    <source>
        <strain evidence="5 6">DSM 26910</strain>
    </source>
</reference>
<dbReference type="InterPro" id="IPR004843">
    <property type="entry name" value="Calcineurin-like_PHP"/>
</dbReference>
<dbReference type="Proteomes" id="UP000184164">
    <property type="component" value="Unassembled WGS sequence"/>
</dbReference>
<evidence type="ECO:0000313" key="5">
    <source>
        <dbReference type="EMBL" id="SHF71765.1"/>
    </source>
</evidence>
<evidence type="ECO:0000259" key="4">
    <source>
        <dbReference type="Pfam" id="PF16371"/>
    </source>
</evidence>
<evidence type="ECO:0000256" key="1">
    <source>
        <dbReference type="SAM" id="SignalP"/>
    </source>
</evidence>
<dbReference type="Pfam" id="PF00149">
    <property type="entry name" value="Metallophos"/>
    <property type="match status" value="1"/>
</dbReference>
<gene>
    <name evidence="5" type="ORF">SAMN05444274_1084</name>
</gene>
<dbReference type="InterPro" id="IPR032288">
    <property type="entry name" value="Metallophos_C"/>
</dbReference>
<feature type="domain" description="Calcineurin-like phosphoesterase N-terminal" evidence="4">
    <location>
        <begin position="40"/>
        <end position="116"/>
    </location>
</feature>
<dbReference type="InterPro" id="IPR029052">
    <property type="entry name" value="Metallo-depent_PP-like"/>
</dbReference>
<dbReference type="InterPro" id="IPR051918">
    <property type="entry name" value="STPP_CPPED1"/>
</dbReference>
<dbReference type="Gene3D" id="3.60.21.10">
    <property type="match status" value="1"/>
</dbReference>
<proteinExistence type="predicted"/>
<evidence type="ECO:0000313" key="6">
    <source>
        <dbReference type="Proteomes" id="UP000184164"/>
    </source>
</evidence>
<dbReference type="EMBL" id="FQUM01000008">
    <property type="protein sequence ID" value="SHF71765.1"/>
    <property type="molecule type" value="Genomic_DNA"/>
</dbReference>
<dbReference type="PANTHER" id="PTHR43143:SF1">
    <property type="entry name" value="SERINE_THREONINE-PROTEIN PHOSPHATASE CPPED1"/>
    <property type="match status" value="1"/>
</dbReference>
<accession>A0A1M5DXU0</accession>
<keyword evidence="6" id="KW-1185">Reference proteome</keyword>
<dbReference type="GO" id="GO:0016787">
    <property type="term" value="F:hydrolase activity"/>
    <property type="evidence" value="ECO:0007669"/>
    <property type="project" value="InterPro"/>
</dbReference>
<dbReference type="OrthoDB" id="1776264at2"/>
<feature type="signal peptide" evidence="1">
    <location>
        <begin position="1"/>
        <end position="25"/>
    </location>
</feature>
<dbReference type="AlphaFoldDB" id="A0A1M5DXU0"/>
<evidence type="ECO:0000259" key="2">
    <source>
        <dbReference type="Pfam" id="PF00149"/>
    </source>
</evidence>
<dbReference type="SUPFAM" id="SSF56300">
    <property type="entry name" value="Metallo-dependent phosphatases"/>
    <property type="match status" value="1"/>
</dbReference>
<feature type="domain" description="Calcineurin-like phosphoesterase C-terminal" evidence="3">
    <location>
        <begin position="345"/>
        <end position="492"/>
    </location>
</feature>
<organism evidence="5 6">
    <name type="scientific">Mariniphaga anaerophila</name>
    <dbReference type="NCBI Taxonomy" id="1484053"/>
    <lineage>
        <taxon>Bacteria</taxon>
        <taxon>Pseudomonadati</taxon>
        <taxon>Bacteroidota</taxon>
        <taxon>Bacteroidia</taxon>
        <taxon>Marinilabiliales</taxon>
        <taxon>Prolixibacteraceae</taxon>
        <taxon>Mariniphaga</taxon>
    </lineage>
</organism>
<evidence type="ECO:0000259" key="3">
    <source>
        <dbReference type="Pfam" id="PF16370"/>
    </source>
</evidence>
<dbReference type="RefSeq" id="WP_073002844.1">
    <property type="nucleotide sequence ID" value="NZ_FQUM01000008.1"/>
</dbReference>
<dbReference type="STRING" id="1484053.SAMN05444274_1084"/>
<dbReference type="PANTHER" id="PTHR43143">
    <property type="entry name" value="METALLOPHOSPHOESTERASE, CALCINEURIN SUPERFAMILY"/>
    <property type="match status" value="1"/>
</dbReference>
<feature type="domain" description="Calcineurin-like phosphoesterase" evidence="2">
    <location>
        <begin position="169"/>
        <end position="334"/>
    </location>
</feature>
<dbReference type="Pfam" id="PF16370">
    <property type="entry name" value="MetallophosC"/>
    <property type="match status" value="1"/>
</dbReference>
<sequence>MANKYFSLRGWLFLLSVFFAFGIFAAENSAEKQVSGIVSGQVAENGAGIEGVVVSDGFETTLTDGSGNYRLEVNSEAEFIFISVPSGYKFPNENGVAKFYEILPAGMSSRKINFELQRNALDDTRHAFIVWADPQVKTTGDVQRMMTESVPDIAAHIGELGNIPVHGITCGDIVFEKFNLYADYKKAVRQMNVPFFQVVGNHDIDYSALTAKASTHQFKENFGPTYYSFNRGKIHYVVLNDVFFKGDDEAYKNKRRKYMGHIAGEQLRWLKKDLQYVPQGSTVVVSLHIPVFEITFLKSAVRNELKTATVGNRNELYDIIKPYRVHIMSGHTHYNETAENDNWMEHNHASACNAWWIGNICTDGTPGGYAVYQVSGDDISWYYKPTGIERSFQLRLYPKGESPERPENIVANVWNWDDDWRVIWFEDGVRKGEMERYLGYDPQAYKNMFGSEMPEEKGSLEPTRTEHVFSAKPSENAKEIRVEVTDRFGTVYSELLRLKGE</sequence>